<feature type="region of interest" description="Disordered" evidence="3">
    <location>
        <begin position="402"/>
        <end position="437"/>
    </location>
</feature>
<reference evidence="4" key="1">
    <citation type="submission" date="2022-03" db="EMBL/GenBank/DDBJ databases">
        <title>Draft genome sequence of Aduncisulcus paluster, a free-living microaerophilic Fornicata.</title>
        <authorList>
            <person name="Yuyama I."/>
            <person name="Kume K."/>
            <person name="Tamura T."/>
            <person name="Inagaki Y."/>
            <person name="Hashimoto T."/>
        </authorList>
    </citation>
    <scope>NUCLEOTIDE SEQUENCE</scope>
    <source>
        <strain evidence="4">NY0171</strain>
    </source>
</reference>
<dbReference type="PANTHER" id="PTHR13720:SF18">
    <property type="entry name" value="FI23230P1"/>
    <property type="match status" value="1"/>
</dbReference>
<keyword evidence="1" id="KW-0853">WD repeat</keyword>
<dbReference type="SUPFAM" id="SSF50978">
    <property type="entry name" value="WD40 repeat-like"/>
    <property type="match status" value="1"/>
</dbReference>
<gene>
    <name evidence="4" type="ORF">ADUPG1_013045</name>
</gene>
<sequence length="634" mass="70127">MRKICCYSRDKTLKAIGRIDCPIIILKYRDKEYKLEGAGSGVVALAISGNNSLLASVSTDFFLTIFDLKARSGTPSVILRSKAFSQDVWTVQFSNVSHSRLYTSGMGHIKFWQIARTFTGQKLQGSVGRFGRLEISDTTCPCELPDGTVLSGTEFGQIIAWRDNLAELCFCHDAPGIYHTFRSAETNPNVVLPLHDGAISCVYLDKTGLFLRNNVEVPESFKSPMDELSVSDITSRMKQAYSMIHSQLKDHPSLSPDYHLPTASSASPSFFPPCVISGGSDGYIKVWSIYELLQHEATGNTLYYPIQPLLAIYVGVSVSTIDFPATFYVESSPVGPEKLLMDTDSEVAPHCIIVHSSSGSDVVVDIFDKIRGNACRIKGGLRPGEFIEREDQIEAERKKKKLLEEQKSKKSTTATQEASHAPSSAPDSSSPTSEQPPCDLCAPLSLTPLLLTSSHMLSYSYSHSVSHSHSISPSRLCYGNKKDGRLAVLDLSEDERACEGMWTDMEAQMKEKKIQLIESKQRKEEKRATKESGNSKGKKKSKKDKDSARDHSDNTARDSDKIEVDDTPRVIEQESARSIPVDSSDFLLFNPDYPSEIPFQVPEMPDPVFASISDSTTHFPFPLTPQTPTRMTSL</sequence>
<dbReference type="InterPro" id="IPR001680">
    <property type="entry name" value="WD40_rpt"/>
</dbReference>
<accession>A0ABQ5K3K2</accession>
<evidence type="ECO:0000256" key="3">
    <source>
        <dbReference type="SAM" id="MobiDB-lite"/>
    </source>
</evidence>
<dbReference type="Gene3D" id="2.130.10.10">
    <property type="entry name" value="YVTN repeat-like/Quinoprotein amine dehydrogenase"/>
    <property type="match status" value="1"/>
</dbReference>
<feature type="compositionally biased region" description="Low complexity" evidence="3">
    <location>
        <begin position="418"/>
        <end position="433"/>
    </location>
</feature>
<keyword evidence="5" id="KW-1185">Reference proteome</keyword>
<dbReference type="InterPro" id="IPR036322">
    <property type="entry name" value="WD40_repeat_dom_sf"/>
</dbReference>
<dbReference type="InterPro" id="IPR015943">
    <property type="entry name" value="WD40/YVTN_repeat-like_dom_sf"/>
</dbReference>
<dbReference type="Proteomes" id="UP001057375">
    <property type="component" value="Unassembled WGS sequence"/>
</dbReference>
<evidence type="ECO:0000256" key="1">
    <source>
        <dbReference type="ARBA" id="ARBA00022574"/>
    </source>
</evidence>
<organism evidence="4 5">
    <name type="scientific">Aduncisulcus paluster</name>
    <dbReference type="NCBI Taxonomy" id="2918883"/>
    <lineage>
        <taxon>Eukaryota</taxon>
        <taxon>Metamonada</taxon>
        <taxon>Carpediemonas-like organisms</taxon>
        <taxon>Aduncisulcus</taxon>
    </lineage>
</organism>
<dbReference type="SMART" id="SM00320">
    <property type="entry name" value="WD40"/>
    <property type="match status" value="3"/>
</dbReference>
<evidence type="ECO:0000313" key="4">
    <source>
        <dbReference type="EMBL" id="GKT25458.1"/>
    </source>
</evidence>
<proteinExistence type="predicted"/>
<comment type="caution">
    <text evidence="4">The sequence shown here is derived from an EMBL/GenBank/DDBJ whole genome shotgun (WGS) entry which is preliminary data.</text>
</comment>
<name>A0ABQ5K3K2_9EUKA</name>
<feature type="non-terminal residue" evidence="4">
    <location>
        <position position="634"/>
    </location>
</feature>
<feature type="region of interest" description="Disordered" evidence="3">
    <location>
        <begin position="517"/>
        <end position="577"/>
    </location>
</feature>
<dbReference type="InterPro" id="IPR050630">
    <property type="entry name" value="WD_repeat_EMAP"/>
</dbReference>
<protein>
    <submittedName>
        <fullName evidence="4">Uncharacterized protein</fullName>
    </submittedName>
</protein>
<keyword evidence="2" id="KW-0677">Repeat</keyword>
<feature type="compositionally biased region" description="Basic and acidic residues" evidence="3">
    <location>
        <begin position="517"/>
        <end position="530"/>
    </location>
</feature>
<dbReference type="PANTHER" id="PTHR13720">
    <property type="entry name" value="WD-40 REPEAT PROTEIN"/>
    <property type="match status" value="1"/>
</dbReference>
<evidence type="ECO:0000313" key="5">
    <source>
        <dbReference type="Proteomes" id="UP001057375"/>
    </source>
</evidence>
<feature type="compositionally biased region" description="Basic and acidic residues" evidence="3">
    <location>
        <begin position="543"/>
        <end position="575"/>
    </location>
</feature>
<dbReference type="EMBL" id="BQXS01012588">
    <property type="protein sequence ID" value="GKT25458.1"/>
    <property type="molecule type" value="Genomic_DNA"/>
</dbReference>
<evidence type="ECO:0000256" key="2">
    <source>
        <dbReference type="ARBA" id="ARBA00022737"/>
    </source>
</evidence>